<accession>A0ABS2NT23</accession>
<protein>
    <submittedName>
        <fullName evidence="7">Nitroreductase</fullName>
    </submittedName>
</protein>
<dbReference type="Gene3D" id="3.40.109.10">
    <property type="entry name" value="NADH Oxidase"/>
    <property type="match status" value="1"/>
</dbReference>
<feature type="domain" description="Nitroreductase" evidence="6">
    <location>
        <begin position="64"/>
        <end position="149"/>
    </location>
</feature>
<dbReference type="Proteomes" id="UP001314796">
    <property type="component" value="Unassembled WGS sequence"/>
</dbReference>
<evidence type="ECO:0000256" key="2">
    <source>
        <dbReference type="ARBA" id="ARBA00007118"/>
    </source>
</evidence>
<comment type="caution">
    <text evidence="7">The sequence shown here is derived from an EMBL/GenBank/DDBJ whole genome shotgun (WGS) entry which is preliminary data.</text>
</comment>
<name>A0ABS2NT23_9FIRM</name>
<dbReference type="InterPro" id="IPR029479">
    <property type="entry name" value="Nitroreductase"/>
</dbReference>
<dbReference type="InterPro" id="IPR000415">
    <property type="entry name" value="Nitroreductase-like"/>
</dbReference>
<evidence type="ECO:0000256" key="4">
    <source>
        <dbReference type="ARBA" id="ARBA00022643"/>
    </source>
</evidence>
<proteinExistence type="inferred from homology"/>
<evidence type="ECO:0000256" key="5">
    <source>
        <dbReference type="ARBA" id="ARBA00023002"/>
    </source>
</evidence>
<evidence type="ECO:0000259" key="6">
    <source>
        <dbReference type="Pfam" id="PF00881"/>
    </source>
</evidence>
<sequence length="177" mass="20084">MLEILMRRRSIRVFEDRKVQGDMIDGLVKSALLAPTSKNNRPWKFIVVEDQAILEKLAEAKPHGATFLKNAPLGIVVLADPAKSDVWVEDTSIATILVQMAAEAMGLGSCWIQIRERQHSNEMSAEEYIQKLMDIPSSIKVEAIIAIGHPKETKKPISDEELQFEKVYRDQYGKFYK</sequence>
<evidence type="ECO:0000313" key="7">
    <source>
        <dbReference type="EMBL" id="MBM7615729.1"/>
    </source>
</evidence>
<dbReference type="PANTHER" id="PTHR43673">
    <property type="entry name" value="NAD(P)H NITROREDUCTASE YDGI-RELATED"/>
    <property type="match status" value="1"/>
</dbReference>
<comment type="similarity">
    <text evidence="2">Belongs to the nitroreductase family.</text>
</comment>
<evidence type="ECO:0000256" key="3">
    <source>
        <dbReference type="ARBA" id="ARBA00022630"/>
    </source>
</evidence>
<comment type="cofactor">
    <cofactor evidence="1">
        <name>FMN</name>
        <dbReference type="ChEBI" id="CHEBI:58210"/>
    </cofactor>
</comment>
<dbReference type="EMBL" id="JAFBEE010000016">
    <property type="protein sequence ID" value="MBM7615729.1"/>
    <property type="molecule type" value="Genomic_DNA"/>
</dbReference>
<organism evidence="7 8">
    <name type="scientific">Alkaliphilus hydrothermalis</name>
    <dbReference type="NCBI Taxonomy" id="1482730"/>
    <lineage>
        <taxon>Bacteria</taxon>
        <taxon>Bacillati</taxon>
        <taxon>Bacillota</taxon>
        <taxon>Clostridia</taxon>
        <taxon>Peptostreptococcales</taxon>
        <taxon>Natronincolaceae</taxon>
        <taxon>Alkaliphilus</taxon>
    </lineage>
</organism>
<dbReference type="RefSeq" id="WP_204403255.1">
    <property type="nucleotide sequence ID" value="NZ_JAFBEE010000016.1"/>
</dbReference>
<reference evidence="7 8" key="1">
    <citation type="submission" date="2021-01" db="EMBL/GenBank/DDBJ databases">
        <title>Genomic Encyclopedia of Type Strains, Phase IV (KMG-IV): sequencing the most valuable type-strain genomes for metagenomic binning, comparative biology and taxonomic classification.</title>
        <authorList>
            <person name="Goeker M."/>
        </authorList>
    </citation>
    <scope>NUCLEOTIDE SEQUENCE [LARGE SCALE GENOMIC DNA]</scope>
    <source>
        <strain evidence="7 8">DSM 25890</strain>
    </source>
</reference>
<dbReference type="CDD" id="cd02151">
    <property type="entry name" value="nitroreductase"/>
    <property type="match status" value="1"/>
</dbReference>
<keyword evidence="3" id="KW-0285">Flavoprotein</keyword>
<evidence type="ECO:0000256" key="1">
    <source>
        <dbReference type="ARBA" id="ARBA00001917"/>
    </source>
</evidence>
<dbReference type="SUPFAM" id="SSF55469">
    <property type="entry name" value="FMN-dependent nitroreductase-like"/>
    <property type="match status" value="1"/>
</dbReference>
<keyword evidence="8" id="KW-1185">Reference proteome</keyword>
<feature type="domain" description="Nitroreductase" evidence="6">
    <location>
        <begin position="6"/>
        <end position="60"/>
    </location>
</feature>
<dbReference type="PANTHER" id="PTHR43673:SF2">
    <property type="entry name" value="NITROREDUCTASE"/>
    <property type="match status" value="1"/>
</dbReference>
<dbReference type="Pfam" id="PF00881">
    <property type="entry name" value="Nitroreductase"/>
    <property type="match status" value="2"/>
</dbReference>
<keyword evidence="5" id="KW-0560">Oxidoreductase</keyword>
<keyword evidence="4" id="KW-0288">FMN</keyword>
<gene>
    <name evidence="7" type="ORF">JOC73_002303</name>
</gene>
<evidence type="ECO:0000313" key="8">
    <source>
        <dbReference type="Proteomes" id="UP001314796"/>
    </source>
</evidence>